<dbReference type="AlphaFoldDB" id="A0A499VBW6"/>
<protein>
    <submittedName>
        <fullName evidence="1">Uncharacterized protein</fullName>
    </submittedName>
</protein>
<dbReference type="EMBL" id="AP019620">
    <property type="protein sequence ID" value="BBJ47011.1"/>
    <property type="molecule type" value="Genomic_DNA"/>
</dbReference>
<proteinExistence type="predicted"/>
<organism evidence="1 2">
    <name type="scientific">Streptomyces antimycoticus</name>
    <dbReference type="NCBI Taxonomy" id="68175"/>
    <lineage>
        <taxon>Bacteria</taxon>
        <taxon>Bacillati</taxon>
        <taxon>Actinomycetota</taxon>
        <taxon>Actinomycetes</taxon>
        <taxon>Kitasatosporales</taxon>
        <taxon>Streptomycetaceae</taxon>
        <taxon>Streptomyces</taxon>
        <taxon>Streptomyces violaceusniger group</taxon>
    </lineage>
</organism>
<sequence>MVPPGRRTAVTDSTSVPAGAFTETVLQLSGVDAEFCVSAEAVGRYTAAASGTPAARTVRSRLIDCPSKK</sequence>
<name>A0A499VBW6_9ACTN</name>
<reference evidence="1 2" key="1">
    <citation type="journal article" date="2020" name="Int. J. Syst. Evol. Microbiol.">
        <title>Reclassification of Streptomyces castelarensis and Streptomyces sporoclivatus as later heterotypic synonyms of Streptomyces antimycoticus.</title>
        <authorList>
            <person name="Komaki H."/>
            <person name="Tamura T."/>
        </authorList>
    </citation>
    <scope>NUCLEOTIDE SEQUENCE [LARGE SCALE GENOMIC DNA]</scope>
    <source>
        <strain evidence="1 2">NBRC 100767</strain>
    </source>
</reference>
<evidence type="ECO:0000313" key="2">
    <source>
        <dbReference type="Proteomes" id="UP000463951"/>
    </source>
</evidence>
<accession>A0A499VBW6</accession>
<evidence type="ECO:0000313" key="1">
    <source>
        <dbReference type="EMBL" id="BBJ47011.1"/>
    </source>
</evidence>
<dbReference type="Proteomes" id="UP000463951">
    <property type="component" value="Chromosome"/>
</dbReference>
<gene>
    <name evidence="1" type="ORF">SSPO_097290</name>
</gene>